<dbReference type="InterPro" id="IPR000979">
    <property type="entry name" value="Phosphodiesterase_MJ0936/Vps29"/>
</dbReference>
<dbReference type="GO" id="GO:0016787">
    <property type="term" value="F:hydrolase activity"/>
    <property type="evidence" value="ECO:0007669"/>
    <property type="project" value="UniProtKB-UniRule"/>
</dbReference>
<dbReference type="EMBL" id="FYEK01000027">
    <property type="protein sequence ID" value="SNB63845.1"/>
    <property type="molecule type" value="Genomic_DNA"/>
</dbReference>
<evidence type="ECO:0000256" key="1">
    <source>
        <dbReference type="ARBA" id="ARBA00008950"/>
    </source>
</evidence>
<dbReference type="OrthoDB" id="9800565at2"/>
<evidence type="ECO:0000259" key="3">
    <source>
        <dbReference type="Pfam" id="PF12850"/>
    </source>
</evidence>
<dbReference type="PANTHER" id="PTHR43165:SF1">
    <property type="entry name" value="PHOSPHODIESTERASE MJ0936"/>
    <property type="match status" value="1"/>
</dbReference>
<comment type="cofactor">
    <cofactor evidence="2">
        <name>a divalent metal cation</name>
        <dbReference type="ChEBI" id="CHEBI:60240"/>
    </cofactor>
</comment>
<protein>
    <recommendedName>
        <fullName evidence="2">Phosphoesterase</fullName>
        <ecNumber evidence="2">3.1.4.-</ecNumber>
    </recommendedName>
</protein>
<accession>A0A212QVV8</accession>
<dbReference type="AlphaFoldDB" id="A0A212QVV8"/>
<dbReference type="GO" id="GO:0046872">
    <property type="term" value="F:metal ion binding"/>
    <property type="evidence" value="ECO:0007669"/>
    <property type="project" value="UniProtKB-KW"/>
</dbReference>
<evidence type="ECO:0000256" key="2">
    <source>
        <dbReference type="RuleBase" id="RU362039"/>
    </source>
</evidence>
<name>A0A212QVV8_9CHLR</name>
<dbReference type="Pfam" id="PF12850">
    <property type="entry name" value="Metallophos_2"/>
    <property type="match status" value="1"/>
</dbReference>
<comment type="similarity">
    <text evidence="1 2">Belongs to the metallophosphoesterase superfamily. YfcE family.</text>
</comment>
<dbReference type="RefSeq" id="WP_088570981.1">
    <property type="nucleotide sequence ID" value="NZ_FYEK01000027.1"/>
</dbReference>
<organism evidence="4 5">
    <name type="scientific">Thermoflexus hugenholtzii JAD2</name>
    <dbReference type="NCBI Taxonomy" id="877466"/>
    <lineage>
        <taxon>Bacteria</taxon>
        <taxon>Bacillati</taxon>
        <taxon>Chloroflexota</taxon>
        <taxon>Thermoflexia</taxon>
        <taxon>Thermoflexales</taxon>
        <taxon>Thermoflexaceae</taxon>
        <taxon>Thermoflexus</taxon>
    </lineage>
</organism>
<dbReference type="NCBIfam" id="TIGR00040">
    <property type="entry name" value="yfcE"/>
    <property type="match status" value="1"/>
</dbReference>
<dbReference type="EC" id="3.1.4.-" evidence="2"/>
<dbReference type="CDD" id="cd00841">
    <property type="entry name" value="MPP_YfcE"/>
    <property type="match status" value="1"/>
</dbReference>
<dbReference type="Proteomes" id="UP000197025">
    <property type="component" value="Unassembled WGS sequence"/>
</dbReference>
<dbReference type="PANTHER" id="PTHR43165">
    <property type="entry name" value="METALLOPHOSPHOESTERASE"/>
    <property type="match status" value="1"/>
</dbReference>
<sequence>MRIGILSDTHDHIENTRRALEILRREGVERLFHCGDVTSPEVVALFEGWDVLFVRGNLDRLEALEPAVVALGRQPFLGDELTTTLAGRRIALLHGDDTARLQQRIASGEFDYVFHGHTHRRRDERVGRTRVINPGALGGVRHESRSFCILDLQTDELRFIEVEE</sequence>
<proteinExistence type="inferred from homology"/>
<keyword evidence="5" id="KW-1185">Reference proteome</keyword>
<dbReference type="InterPro" id="IPR029052">
    <property type="entry name" value="Metallo-depent_PP-like"/>
</dbReference>
<dbReference type="InterPro" id="IPR024654">
    <property type="entry name" value="Calcineurin-like_PHP_lpxH"/>
</dbReference>
<reference evidence="5" key="1">
    <citation type="submission" date="2017-06" db="EMBL/GenBank/DDBJ databases">
        <authorList>
            <person name="Varghese N."/>
            <person name="Submissions S."/>
        </authorList>
    </citation>
    <scope>NUCLEOTIDE SEQUENCE [LARGE SCALE GENOMIC DNA]</scope>
    <source>
        <strain evidence="5">JAD2</strain>
    </source>
</reference>
<evidence type="ECO:0000313" key="4">
    <source>
        <dbReference type="EMBL" id="SNB63845.1"/>
    </source>
</evidence>
<keyword evidence="2" id="KW-0479">Metal-binding</keyword>
<gene>
    <name evidence="4" type="ORF">SAMN02746019_00007240</name>
</gene>
<dbReference type="InterPro" id="IPR053193">
    <property type="entry name" value="MetalloPDE_YfcE-like"/>
</dbReference>
<feature type="domain" description="Calcineurin-like phosphoesterase" evidence="3">
    <location>
        <begin position="1"/>
        <end position="155"/>
    </location>
</feature>
<evidence type="ECO:0000313" key="5">
    <source>
        <dbReference type="Proteomes" id="UP000197025"/>
    </source>
</evidence>
<dbReference type="Gene3D" id="3.60.21.10">
    <property type="match status" value="1"/>
</dbReference>
<dbReference type="InterPro" id="IPR041802">
    <property type="entry name" value="MPP_YfcE"/>
</dbReference>
<dbReference type="SUPFAM" id="SSF56300">
    <property type="entry name" value="Metallo-dependent phosphatases"/>
    <property type="match status" value="1"/>
</dbReference>
<dbReference type="InParanoid" id="A0A212QVV8"/>